<dbReference type="Proteomes" id="UP000215127">
    <property type="component" value="Chromosome 3"/>
</dbReference>
<dbReference type="EMBL" id="LT853694">
    <property type="protein sequence ID" value="SMQ48662.1"/>
    <property type="molecule type" value="Genomic_DNA"/>
</dbReference>
<protein>
    <recommendedName>
        <fullName evidence="4">MARVEL domain-containing protein</fullName>
    </recommendedName>
</protein>
<accession>A0A1X7RML3</accession>
<evidence type="ECO:0000313" key="2">
    <source>
        <dbReference type="EMBL" id="SMQ48662.1"/>
    </source>
</evidence>
<gene>
    <name evidence="2" type="ORF">ZT3D7_G3812</name>
</gene>
<keyword evidence="3" id="KW-1185">Reference proteome</keyword>
<keyword evidence="1" id="KW-0472">Membrane</keyword>
<reference evidence="2 3" key="1">
    <citation type="submission" date="2016-06" db="EMBL/GenBank/DDBJ databases">
        <authorList>
            <person name="Kjaerup R.B."/>
            <person name="Dalgaard T.S."/>
            <person name="Juul-Madsen H.R."/>
        </authorList>
    </citation>
    <scope>NUCLEOTIDE SEQUENCE [LARGE SCALE GENOMIC DNA]</scope>
</reference>
<name>A0A1X7RML3_ZYMT9</name>
<dbReference type="PANTHER" id="PTHR42083:SF1">
    <property type="entry name" value="MARVEL DOMAIN-CONTAINING PROTEIN"/>
    <property type="match status" value="1"/>
</dbReference>
<feature type="transmembrane region" description="Helical" evidence="1">
    <location>
        <begin position="126"/>
        <end position="147"/>
    </location>
</feature>
<sequence>MPFLQILAIFPSTKTLRRRDPPLSPAVNPSGINDLTRCIYSRIHHDLLPSQHLQAAIEIAPHLHKNTKLRGRFCDQATPINRDGSGGVIGGVVRLVLRFFQFVLALTVAGLYGVDLQRADHADGKWVFAEVVAGLSAITILLYAGLFFIPSQKLFPWDWILFILWTALFGLFGNMYIGEKPTPEQHGLQRMKNAVWVDLTNMLLWLITAVWGTVVFFLHRSGRTLHTGRAKA</sequence>
<feature type="transmembrane region" description="Helical" evidence="1">
    <location>
        <begin position="159"/>
        <end position="177"/>
    </location>
</feature>
<feature type="transmembrane region" description="Helical" evidence="1">
    <location>
        <begin position="202"/>
        <end position="219"/>
    </location>
</feature>
<proteinExistence type="predicted"/>
<keyword evidence="1" id="KW-0812">Transmembrane</keyword>
<evidence type="ECO:0008006" key="4">
    <source>
        <dbReference type="Google" id="ProtNLM"/>
    </source>
</evidence>
<keyword evidence="1" id="KW-1133">Transmembrane helix</keyword>
<feature type="transmembrane region" description="Helical" evidence="1">
    <location>
        <begin position="95"/>
        <end position="114"/>
    </location>
</feature>
<evidence type="ECO:0000256" key="1">
    <source>
        <dbReference type="SAM" id="Phobius"/>
    </source>
</evidence>
<dbReference type="AlphaFoldDB" id="A0A1X7RML3"/>
<organism evidence="2 3">
    <name type="scientific">Zymoseptoria tritici (strain ST99CH_3D7)</name>
    <dbReference type="NCBI Taxonomy" id="1276538"/>
    <lineage>
        <taxon>Eukaryota</taxon>
        <taxon>Fungi</taxon>
        <taxon>Dikarya</taxon>
        <taxon>Ascomycota</taxon>
        <taxon>Pezizomycotina</taxon>
        <taxon>Dothideomycetes</taxon>
        <taxon>Dothideomycetidae</taxon>
        <taxon>Mycosphaerellales</taxon>
        <taxon>Mycosphaerellaceae</taxon>
        <taxon>Zymoseptoria</taxon>
    </lineage>
</organism>
<dbReference type="PANTHER" id="PTHR42083">
    <property type="entry name" value="MARVEL DOMAIN-CONTAINING PROTEIN"/>
    <property type="match status" value="1"/>
</dbReference>
<evidence type="ECO:0000313" key="3">
    <source>
        <dbReference type="Proteomes" id="UP000215127"/>
    </source>
</evidence>